<feature type="transmembrane region" description="Helical" evidence="4">
    <location>
        <begin position="12"/>
        <end position="34"/>
    </location>
</feature>
<keyword evidence="4" id="KW-0378">Hydrolase</keyword>
<evidence type="ECO:0000313" key="6">
    <source>
        <dbReference type="EMBL" id="SEN04792.1"/>
    </source>
</evidence>
<dbReference type="CDD" id="cd06530">
    <property type="entry name" value="S26_SPase_I"/>
    <property type="match status" value="1"/>
</dbReference>
<feature type="active site" evidence="3">
    <location>
        <position position="79"/>
    </location>
</feature>
<dbReference type="GO" id="GO:0005886">
    <property type="term" value="C:plasma membrane"/>
    <property type="evidence" value="ECO:0007669"/>
    <property type="project" value="UniProtKB-SubCell"/>
</dbReference>
<reference evidence="6 7" key="1">
    <citation type="submission" date="2016-10" db="EMBL/GenBank/DDBJ databases">
        <authorList>
            <person name="de Groot N.N."/>
        </authorList>
    </citation>
    <scope>NUCLEOTIDE SEQUENCE [LARGE SCALE GENOMIC DNA]</scope>
    <source>
        <strain evidence="6 7">DSM 46701</strain>
    </source>
</reference>
<dbReference type="InterPro" id="IPR019533">
    <property type="entry name" value="Peptidase_S26"/>
</dbReference>
<feature type="active site" evidence="3">
    <location>
        <position position="40"/>
    </location>
</feature>
<dbReference type="STRING" id="1173111.SAMN05444955_105104"/>
<dbReference type="EC" id="3.4.21.89" evidence="4"/>
<dbReference type="EMBL" id="FOCQ01000005">
    <property type="protein sequence ID" value="SEN04792.1"/>
    <property type="molecule type" value="Genomic_DNA"/>
</dbReference>
<sequence length="165" mass="18992">MNRSTSKKIPLIIVCSVLVLMILYVVFQSFFGFYEVYGNSMSPALQEHEIYLVQKNVNSLERGDIVVFYHPDEQITFIKRVIGLPNDIVEIKQNRVFVNEQAVNEPYVKKNQKIKDYKPVRVPAGNIFVLGDDVAQSYDSRDFGMVRMDWIEGKIKQVGSDDGEH</sequence>
<dbReference type="GO" id="GO:0004252">
    <property type="term" value="F:serine-type endopeptidase activity"/>
    <property type="evidence" value="ECO:0007669"/>
    <property type="project" value="InterPro"/>
</dbReference>
<feature type="domain" description="Peptidase S26" evidence="5">
    <location>
        <begin position="14"/>
        <end position="156"/>
    </location>
</feature>
<protein>
    <recommendedName>
        <fullName evidence="4">Signal peptidase I</fullName>
        <ecNumber evidence="4">3.4.21.89</ecNumber>
    </recommendedName>
</protein>
<proteinExistence type="inferred from homology"/>
<dbReference type="AlphaFoldDB" id="A0A1H8DBZ6"/>
<dbReference type="NCBIfam" id="TIGR02227">
    <property type="entry name" value="sigpep_I_bact"/>
    <property type="match status" value="1"/>
</dbReference>
<dbReference type="PANTHER" id="PTHR43390:SF1">
    <property type="entry name" value="CHLOROPLAST PROCESSING PEPTIDASE"/>
    <property type="match status" value="1"/>
</dbReference>
<keyword evidence="4" id="KW-1133">Transmembrane helix</keyword>
<keyword evidence="4" id="KW-0645">Protease</keyword>
<evidence type="ECO:0000256" key="2">
    <source>
        <dbReference type="ARBA" id="ARBA00009370"/>
    </source>
</evidence>
<dbReference type="SUPFAM" id="SSF51306">
    <property type="entry name" value="LexA/Signal peptidase"/>
    <property type="match status" value="1"/>
</dbReference>
<gene>
    <name evidence="6" type="ORF">SAMN05444955_105104</name>
</gene>
<evidence type="ECO:0000256" key="1">
    <source>
        <dbReference type="ARBA" id="ARBA00004401"/>
    </source>
</evidence>
<comment type="catalytic activity">
    <reaction evidence="4">
        <text>Cleavage of hydrophobic, N-terminal signal or leader sequences from secreted and periplasmic proteins.</text>
        <dbReference type="EC" id="3.4.21.89"/>
    </reaction>
</comment>
<dbReference type="Pfam" id="PF10502">
    <property type="entry name" value="Peptidase_S26"/>
    <property type="match status" value="1"/>
</dbReference>
<organism evidence="6 7">
    <name type="scientific">Lihuaxuella thermophila</name>
    <dbReference type="NCBI Taxonomy" id="1173111"/>
    <lineage>
        <taxon>Bacteria</taxon>
        <taxon>Bacillati</taxon>
        <taxon>Bacillota</taxon>
        <taxon>Bacilli</taxon>
        <taxon>Bacillales</taxon>
        <taxon>Thermoactinomycetaceae</taxon>
        <taxon>Lihuaxuella</taxon>
    </lineage>
</organism>
<dbReference type="GO" id="GO:0009003">
    <property type="term" value="F:signal peptidase activity"/>
    <property type="evidence" value="ECO:0007669"/>
    <property type="project" value="UniProtKB-EC"/>
</dbReference>
<evidence type="ECO:0000256" key="4">
    <source>
        <dbReference type="RuleBase" id="RU362042"/>
    </source>
</evidence>
<dbReference type="RefSeq" id="WP_089966699.1">
    <property type="nucleotide sequence ID" value="NZ_FOCQ01000005.1"/>
</dbReference>
<dbReference type="InterPro" id="IPR036286">
    <property type="entry name" value="LexA/Signal_pep-like_sf"/>
</dbReference>
<comment type="similarity">
    <text evidence="2 4">Belongs to the peptidase S26 family.</text>
</comment>
<dbReference type="Proteomes" id="UP000199695">
    <property type="component" value="Unassembled WGS sequence"/>
</dbReference>
<accession>A0A1H8DBZ6</accession>
<comment type="subcellular location">
    <subcellularLocation>
        <location evidence="1">Cell membrane</location>
        <topology evidence="1">Single-pass type II membrane protein</topology>
    </subcellularLocation>
    <subcellularLocation>
        <location evidence="4">Membrane</location>
        <topology evidence="4">Single-pass type II membrane protein</topology>
    </subcellularLocation>
</comment>
<dbReference type="GO" id="GO:0006465">
    <property type="term" value="P:signal peptide processing"/>
    <property type="evidence" value="ECO:0007669"/>
    <property type="project" value="InterPro"/>
</dbReference>
<dbReference type="PANTHER" id="PTHR43390">
    <property type="entry name" value="SIGNAL PEPTIDASE I"/>
    <property type="match status" value="1"/>
</dbReference>
<evidence type="ECO:0000259" key="5">
    <source>
        <dbReference type="Pfam" id="PF10502"/>
    </source>
</evidence>
<keyword evidence="4" id="KW-0812">Transmembrane</keyword>
<evidence type="ECO:0000256" key="3">
    <source>
        <dbReference type="PIRSR" id="PIRSR600223-1"/>
    </source>
</evidence>
<keyword evidence="7" id="KW-1185">Reference proteome</keyword>
<dbReference type="Gene3D" id="2.10.109.10">
    <property type="entry name" value="Umud Fragment, subunit A"/>
    <property type="match status" value="1"/>
</dbReference>
<keyword evidence="4" id="KW-0472">Membrane</keyword>
<dbReference type="PRINTS" id="PR00727">
    <property type="entry name" value="LEADERPTASE"/>
</dbReference>
<evidence type="ECO:0000313" key="7">
    <source>
        <dbReference type="Proteomes" id="UP000199695"/>
    </source>
</evidence>
<dbReference type="OrthoDB" id="9802919at2"/>
<dbReference type="InterPro" id="IPR000223">
    <property type="entry name" value="Pept_S26A_signal_pept_1"/>
</dbReference>
<name>A0A1H8DBZ6_9BACL</name>